<proteinExistence type="predicted"/>
<feature type="region of interest" description="Disordered" evidence="1">
    <location>
        <begin position="1"/>
        <end position="21"/>
    </location>
</feature>
<reference evidence="3" key="1">
    <citation type="submission" date="2019-05" db="EMBL/GenBank/DDBJ databases">
        <authorList>
            <person name="Zhang S."/>
            <person name="Liu J."/>
        </authorList>
    </citation>
    <scope>NUCLEOTIDE SEQUENCE [LARGE SCALE GENOMIC DNA]</scope>
</reference>
<dbReference type="Proteomes" id="UP000694520">
    <property type="component" value="Chromosome 2"/>
</dbReference>
<dbReference type="GO" id="GO:0005829">
    <property type="term" value="C:cytosol"/>
    <property type="evidence" value="ECO:0007669"/>
    <property type="project" value="TreeGrafter"/>
</dbReference>
<feature type="transmembrane region" description="Helical" evidence="2">
    <location>
        <begin position="75"/>
        <end position="97"/>
    </location>
</feature>
<dbReference type="GO" id="GO:0002181">
    <property type="term" value="P:cytoplasmic translation"/>
    <property type="evidence" value="ECO:0007669"/>
    <property type="project" value="TreeGrafter"/>
</dbReference>
<keyword evidence="2" id="KW-0812">Transmembrane</keyword>
<reference evidence="3" key="2">
    <citation type="submission" date="2025-08" db="UniProtKB">
        <authorList>
            <consortium name="Ensembl"/>
        </authorList>
    </citation>
    <scope>IDENTIFICATION</scope>
</reference>
<name>A0A8C0A443_BOSMU</name>
<feature type="compositionally biased region" description="Low complexity" evidence="1">
    <location>
        <begin position="1"/>
        <end position="12"/>
    </location>
</feature>
<sequence length="130" mass="14713">MPPKKQAQAGGSKKAEQKKKEKIIEDKTFGLKNKKGAKQQKFIKAVTHQVKFGQQNPRQDLTYKCLDETSNHIRYVNCVPGTTSYVMFVLFCLVSHIDLAQCFSQGYLKVFGLVQFFICVGLCILGCLYL</sequence>
<dbReference type="PANTHER" id="PTHR12681">
    <property type="entry name" value="ZINC FINGER-CONTAINING PROTEIN P48ZNF"/>
    <property type="match status" value="1"/>
</dbReference>
<evidence type="ECO:0000256" key="2">
    <source>
        <dbReference type="SAM" id="Phobius"/>
    </source>
</evidence>
<evidence type="ECO:0000256" key="1">
    <source>
        <dbReference type="SAM" id="MobiDB-lite"/>
    </source>
</evidence>
<dbReference type="GeneTree" id="ENSGT00390000015818"/>
<keyword evidence="2" id="KW-1133">Transmembrane helix</keyword>
<evidence type="ECO:0000313" key="3">
    <source>
        <dbReference type="Ensembl" id="ENSBGRP00000004565.1"/>
    </source>
</evidence>
<dbReference type="AlphaFoldDB" id="A0A8C0A443"/>
<keyword evidence="4" id="KW-1185">Reference proteome</keyword>
<feature type="transmembrane region" description="Helical" evidence="2">
    <location>
        <begin position="109"/>
        <end position="129"/>
    </location>
</feature>
<dbReference type="GO" id="GO:0003729">
    <property type="term" value="F:mRNA binding"/>
    <property type="evidence" value="ECO:0007669"/>
    <property type="project" value="TreeGrafter"/>
</dbReference>
<protein>
    <submittedName>
        <fullName evidence="3">Uncharacterized protein</fullName>
    </submittedName>
</protein>
<accession>A0A8C0A443</accession>
<dbReference type="Ensembl" id="ENSBGRT00000005238.1">
    <property type="protein sequence ID" value="ENSBGRP00000004565.1"/>
    <property type="gene ID" value="ENSBGRG00000002787.1"/>
</dbReference>
<dbReference type="PANTHER" id="PTHR12681:SF0">
    <property type="entry name" value="ZINC FINGER CCCH DOMAIN-CONTAINING PROTEIN 15"/>
    <property type="match status" value="1"/>
</dbReference>
<evidence type="ECO:0000313" key="4">
    <source>
        <dbReference type="Proteomes" id="UP000694520"/>
    </source>
</evidence>
<reference evidence="3" key="3">
    <citation type="submission" date="2025-09" db="UniProtKB">
        <authorList>
            <consortium name="Ensembl"/>
        </authorList>
    </citation>
    <scope>IDENTIFICATION</scope>
</reference>
<organism evidence="3 4">
    <name type="scientific">Bos mutus grunniens</name>
    <name type="common">Wild yak</name>
    <name type="synonym">Bos grunniens</name>
    <dbReference type="NCBI Taxonomy" id="30521"/>
    <lineage>
        <taxon>Eukaryota</taxon>
        <taxon>Metazoa</taxon>
        <taxon>Chordata</taxon>
        <taxon>Craniata</taxon>
        <taxon>Vertebrata</taxon>
        <taxon>Euteleostomi</taxon>
        <taxon>Mammalia</taxon>
        <taxon>Eutheria</taxon>
        <taxon>Laurasiatheria</taxon>
        <taxon>Artiodactyla</taxon>
        <taxon>Ruminantia</taxon>
        <taxon>Pecora</taxon>
        <taxon>Bovidae</taxon>
        <taxon>Bovinae</taxon>
        <taxon>Bos</taxon>
    </lineage>
</organism>
<keyword evidence="2" id="KW-0472">Membrane</keyword>